<proteinExistence type="predicted"/>
<gene>
    <name evidence="2" type="ORF">METZ01_LOCUS375543</name>
</gene>
<reference evidence="2" key="1">
    <citation type="submission" date="2018-05" db="EMBL/GenBank/DDBJ databases">
        <authorList>
            <person name="Lanie J.A."/>
            <person name="Ng W.-L."/>
            <person name="Kazmierczak K.M."/>
            <person name="Andrzejewski T.M."/>
            <person name="Davidsen T.M."/>
            <person name="Wayne K.J."/>
            <person name="Tettelin H."/>
            <person name="Glass J.I."/>
            <person name="Rusch D."/>
            <person name="Podicherti R."/>
            <person name="Tsui H.-C.T."/>
            <person name="Winkler M.E."/>
        </authorList>
    </citation>
    <scope>NUCLEOTIDE SEQUENCE</scope>
</reference>
<dbReference type="AlphaFoldDB" id="A0A382TKP7"/>
<feature type="transmembrane region" description="Helical" evidence="1">
    <location>
        <begin position="49"/>
        <end position="68"/>
    </location>
</feature>
<protein>
    <recommendedName>
        <fullName evidence="3">Branched-chain amino acid ABC transporter permease</fullName>
    </recommendedName>
</protein>
<keyword evidence="1" id="KW-0812">Transmembrane</keyword>
<feature type="non-terminal residue" evidence="2">
    <location>
        <position position="73"/>
    </location>
</feature>
<name>A0A382TKP7_9ZZZZ</name>
<sequence length="73" mass="8149">MRFIFKTSYQQDIRLYRHGGDIFWYGLLLLALLTAPAVLDVYYIGELTLMAIFAIAGVGLMLLTGYTGQISLG</sequence>
<dbReference type="EMBL" id="UINC01137385">
    <property type="protein sequence ID" value="SVD22689.1"/>
    <property type="molecule type" value="Genomic_DNA"/>
</dbReference>
<evidence type="ECO:0000256" key="1">
    <source>
        <dbReference type="SAM" id="Phobius"/>
    </source>
</evidence>
<feature type="transmembrane region" description="Helical" evidence="1">
    <location>
        <begin position="21"/>
        <end position="43"/>
    </location>
</feature>
<organism evidence="2">
    <name type="scientific">marine metagenome</name>
    <dbReference type="NCBI Taxonomy" id="408172"/>
    <lineage>
        <taxon>unclassified sequences</taxon>
        <taxon>metagenomes</taxon>
        <taxon>ecological metagenomes</taxon>
    </lineage>
</organism>
<keyword evidence="1" id="KW-1133">Transmembrane helix</keyword>
<evidence type="ECO:0000313" key="2">
    <source>
        <dbReference type="EMBL" id="SVD22689.1"/>
    </source>
</evidence>
<evidence type="ECO:0008006" key="3">
    <source>
        <dbReference type="Google" id="ProtNLM"/>
    </source>
</evidence>
<accession>A0A382TKP7</accession>
<keyword evidence="1" id="KW-0472">Membrane</keyword>